<proteinExistence type="predicted"/>
<dbReference type="PANTHER" id="PTHR48025">
    <property type="entry name" value="OS02G0815200 PROTEIN"/>
    <property type="match status" value="1"/>
</dbReference>
<dbReference type="InterPro" id="IPR050502">
    <property type="entry name" value="Euk_RNA-bind_prot"/>
</dbReference>
<dbReference type="OMA" id="CARTHTR"/>
<dbReference type="SMART" id="SM00360">
    <property type="entry name" value="RRM"/>
    <property type="match status" value="3"/>
</dbReference>
<dbReference type="Gene3D" id="3.30.70.330">
    <property type="match status" value="3"/>
</dbReference>
<dbReference type="CDD" id="cd00590">
    <property type="entry name" value="RRM_SF"/>
    <property type="match status" value="1"/>
</dbReference>
<dbReference type="HOGENOM" id="CLU_016492_0_0_1"/>
<keyword evidence="1 2" id="KW-0694">RNA-binding</keyword>
<feature type="domain" description="RRM" evidence="3">
    <location>
        <begin position="205"/>
        <end position="284"/>
    </location>
</feature>
<evidence type="ECO:0000256" key="2">
    <source>
        <dbReference type="PROSITE-ProRule" id="PRU00176"/>
    </source>
</evidence>
<dbReference type="GO" id="GO:0003723">
    <property type="term" value="F:RNA binding"/>
    <property type="evidence" value="ECO:0007669"/>
    <property type="project" value="UniProtKB-UniRule"/>
</dbReference>
<dbReference type="AlphaFoldDB" id="A7RNJ7"/>
<feature type="domain" description="RRM" evidence="3">
    <location>
        <begin position="113"/>
        <end position="194"/>
    </location>
</feature>
<reference evidence="4 5" key="1">
    <citation type="journal article" date="2007" name="Science">
        <title>Sea anemone genome reveals ancestral eumetazoan gene repertoire and genomic organization.</title>
        <authorList>
            <person name="Putnam N.H."/>
            <person name="Srivastava M."/>
            <person name="Hellsten U."/>
            <person name="Dirks B."/>
            <person name="Chapman J."/>
            <person name="Salamov A."/>
            <person name="Terry A."/>
            <person name="Shapiro H."/>
            <person name="Lindquist E."/>
            <person name="Kapitonov V.V."/>
            <person name="Jurka J."/>
            <person name="Genikhovich G."/>
            <person name="Grigoriev I.V."/>
            <person name="Lucas S.M."/>
            <person name="Steele R.E."/>
            <person name="Finnerty J.R."/>
            <person name="Technau U."/>
            <person name="Martindale M.Q."/>
            <person name="Rokhsar D.S."/>
        </authorList>
    </citation>
    <scope>NUCLEOTIDE SEQUENCE [LARGE SCALE GENOMIC DNA]</scope>
    <source>
        <strain evidence="5">CH2 X CH6</strain>
    </source>
</reference>
<dbReference type="PROSITE" id="PS50102">
    <property type="entry name" value="RRM"/>
    <property type="match status" value="2"/>
</dbReference>
<sequence length="301" mass="32973">MNVTNKNGSVEGSLPPPIDQEKIQLLEKSKAEFSKQKKIKLVITGLPDNVDLQDLKSKIFQGYDVKDLVIGHVKNTATVVFGGIEQARSVISFLNTCKYHDKTLNVSPAPPESLLFVGNLPFEFTETQFGDLMSPYGNIERLFLVRSEVTGDSKGYGFVEYATRENAMQAKQQLLNTASKYIGGRILRVAFAESNLLTYADVHSRTLFVDRLPRDFKNGGLIKELFSQTGNVTFAQVAINPANGGSRGFAFVDYATAEEAEKGQRAHNGRQVEGSNIRVAYGSPGRTGASILGSQLDNTQV</sequence>
<evidence type="ECO:0000313" key="5">
    <source>
        <dbReference type="Proteomes" id="UP000001593"/>
    </source>
</evidence>
<dbReference type="InterPro" id="IPR012677">
    <property type="entry name" value="Nucleotide-bd_a/b_plait_sf"/>
</dbReference>
<dbReference type="EMBL" id="DS469523">
    <property type="protein sequence ID" value="EDO46936.1"/>
    <property type="molecule type" value="Genomic_DNA"/>
</dbReference>
<dbReference type="PhylomeDB" id="A7RNJ7"/>
<dbReference type="eggNOG" id="KOG0145">
    <property type="taxonomic scope" value="Eukaryota"/>
</dbReference>
<protein>
    <recommendedName>
        <fullName evidence="3">RRM domain-containing protein</fullName>
    </recommendedName>
</protein>
<dbReference type="InParanoid" id="A7RNJ7"/>
<keyword evidence="5" id="KW-1185">Reference proteome</keyword>
<accession>A7RNJ7</accession>
<dbReference type="InterPro" id="IPR035979">
    <property type="entry name" value="RBD_domain_sf"/>
</dbReference>
<dbReference type="Pfam" id="PF00076">
    <property type="entry name" value="RRM_1"/>
    <property type="match status" value="2"/>
</dbReference>
<dbReference type="InterPro" id="IPR000504">
    <property type="entry name" value="RRM_dom"/>
</dbReference>
<organism evidence="4 5">
    <name type="scientific">Nematostella vectensis</name>
    <name type="common">Starlet sea anemone</name>
    <dbReference type="NCBI Taxonomy" id="45351"/>
    <lineage>
        <taxon>Eukaryota</taxon>
        <taxon>Metazoa</taxon>
        <taxon>Cnidaria</taxon>
        <taxon>Anthozoa</taxon>
        <taxon>Hexacorallia</taxon>
        <taxon>Actiniaria</taxon>
        <taxon>Edwardsiidae</taxon>
        <taxon>Nematostella</taxon>
    </lineage>
</organism>
<gene>
    <name evidence="4" type="ORF">NEMVEDRAFT_v1g232052</name>
</gene>
<evidence type="ECO:0000259" key="3">
    <source>
        <dbReference type="PROSITE" id="PS50102"/>
    </source>
</evidence>
<dbReference type="STRING" id="45351.A7RNJ7"/>
<dbReference type="SUPFAM" id="SSF54928">
    <property type="entry name" value="RNA-binding domain, RBD"/>
    <property type="match status" value="2"/>
</dbReference>
<evidence type="ECO:0000313" key="4">
    <source>
        <dbReference type="EMBL" id="EDO46936.1"/>
    </source>
</evidence>
<dbReference type="CDD" id="cd12390">
    <property type="entry name" value="RRM3_RAVER"/>
    <property type="match status" value="1"/>
</dbReference>
<evidence type="ECO:0000256" key="1">
    <source>
        <dbReference type="ARBA" id="ARBA00022884"/>
    </source>
</evidence>
<dbReference type="Proteomes" id="UP000001593">
    <property type="component" value="Unassembled WGS sequence"/>
</dbReference>
<dbReference type="CDD" id="cd12389">
    <property type="entry name" value="RRM2_RAVER"/>
    <property type="match status" value="1"/>
</dbReference>
<dbReference type="PANTHER" id="PTHR48025:SF1">
    <property type="entry name" value="RRM DOMAIN-CONTAINING PROTEIN"/>
    <property type="match status" value="1"/>
</dbReference>
<dbReference type="KEGG" id="nve:5519023"/>
<name>A7RNJ7_NEMVE</name>